<dbReference type="Proteomes" id="UP001286313">
    <property type="component" value="Unassembled WGS sequence"/>
</dbReference>
<dbReference type="PANTHER" id="PTHR33064">
    <property type="entry name" value="POL PROTEIN"/>
    <property type="match status" value="1"/>
</dbReference>
<dbReference type="GO" id="GO:0071897">
    <property type="term" value="P:DNA biosynthetic process"/>
    <property type="evidence" value="ECO:0007669"/>
    <property type="project" value="UniProtKB-ARBA"/>
</dbReference>
<dbReference type="InterPro" id="IPR043502">
    <property type="entry name" value="DNA/RNA_pol_sf"/>
</dbReference>
<sequence>MINYYHRFLPGIAHTMAPLYTALAGKPKNLVWGSLEADAFKKTKDSLASAALLAFPAPGSPLIVTMDAIQLGLDYNHFAREQKQDPEASATRTSITSLQWTDVPLNDSGQREDYQKSVARSWGASQDPRKQGISN</sequence>
<accession>A0AAE1L0H4</accession>
<reference evidence="2" key="1">
    <citation type="submission" date="2023-10" db="EMBL/GenBank/DDBJ databases">
        <title>Genome assemblies of two species of porcelain crab, Petrolisthes cinctipes and Petrolisthes manimaculis (Anomura: Porcellanidae).</title>
        <authorList>
            <person name="Angst P."/>
        </authorList>
    </citation>
    <scope>NUCLEOTIDE SEQUENCE</scope>
    <source>
        <strain evidence="2">PB745_01</strain>
        <tissue evidence="2">Gill</tissue>
    </source>
</reference>
<dbReference type="PANTHER" id="PTHR33064:SF37">
    <property type="entry name" value="RIBONUCLEASE H"/>
    <property type="match status" value="1"/>
</dbReference>
<name>A0AAE1L0H4_PETCI</name>
<evidence type="ECO:0000256" key="1">
    <source>
        <dbReference type="SAM" id="MobiDB-lite"/>
    </source>
</evidence>
<keyword evidence="3" id="KW-1185">Reference proteome</keyword>
<dbReference type="AlphaFoldDB" id="A0AAE1L0H4"/>
<proteinExistence type="predicted"/>
<dbReference type="InterPro" id="IPR051320">
    <property type="entry name" value="Viral_Replic_Matur_Polypro"/>
</dbReference>
<evidence type="ECO:0000313" key="3">
    <source>
        <dbReference type="Proteomes" id="UP001286313"/>
    </source>
</evidence>
<dbReference type="Gene3D" id="3.30.70.270">
    <property type="match status" value="1"/>
</dbReference>
<feature type="region of interest" description="Disordered" evidence="1">
    <location>
        <begin position="101"/>
        <end position="135"/>
    </location>
</feature>
<evidence type="ECO:0000313" key="2">
    <source>
        <dbReference type="EMBL" id="KAK3891909.1"/>
    </source>
</evidence>
<gene>
    <name evidence="2" type="ORF">Pcinc_004215</name>
</gene>
<organism evidence="2 3">
    <name type="scientific">Petrolisthes cinctipes</name>
    <name type="common">Flat porcelain crab</name>
    <dbReference type="NCBI Taxonomy" id="88211"/>
    <lineage>
        <taxon>Eukaryota</taxon>
        <taxon>Metazoa</taxon>
        <taxon>Ecdysozoa</taxon>
        <taxon>Arthropoda</taxon>
        <taxon>Crustacea</taxon>
        <taxon>Multicrustacea</taxon>
        <taxon>Malacostraca</taxon>
        <taxon>Eumalacostraca</taxon>
        <taxon>Eucarida</taxon>
        <taxon>Decapoda</taxon>
        <taxon>Pleocyemata</taxon>
        <taxon>Anomura</taxon>
        <taxon>Galatheoidea</taxon>
        <taxon>Porcellanidae</taxon>
        <taxon>Petrolisthes</taxon>
    </lineage>
</organism>
<dbReference type="InterPro" id="IPR043128">
    <property type="entry name" value="Rev_trsase/Diguanyl_cyclase"/>
</dbReference>
<dbReference type="EMBL" id="JAWQEG010000297">
    <property type="protein sequence ID" value="KAK3891909.1"/>
    <property type="molecule type" value="Genomic_DNA"/>
</dbReference>
<evidence type="ECO:0008006" key="4">
    <source>
        <dbReference type="Google" id="ProtNLM"/>
    </source>
</evidence>
<protein>
    <recommendedName>
        <fullName evidence="4">Reverse transcriptase/retrotransposon-derived protein RNase H-like domain-containing protein</fullName>
    </recommendedName>
</protein>
<comment type="caution">
    <text evidence="2">The sequence shown here is derived from an EMBL/GenBank/DDBJ whole genome shotgun (WGS) entry which is preliminary data.</text>
</comment>
<dbReference type="SUPFAM" id="SSF56672">
    <property type="entry name" value="DNA/RNA polymerases"/>
    <property type="match status" value="1"/>
</dbReference>